<feature type="transmembrane region" description="Helical" evidence="6">
    <location>
        <begin position="547"/>
        <end position="568"/>
    </location>
</feature>
<dbReference type="Gene3D" id="1.10.510.10">
    <property type="entry name" value="Transferase(Phosphotransferase) domain 1"/>
    <property type="match status" value="1"/>
</dbReference>
<dbReference type="GO" id="GO:0005524">
    <property type="term" value="F:ATP binding"/>
    <property type="evidence" value="ECO:0007669"/>
    <property type="project" value="UniProtKB-KW"/>
</dbReference>
<dbReference type="PANTHER" id="PTHR24351">
    <property type="entry name" value="RIBOSOMAL PROTEIN S6 KINASE"/>
    <property type="match status" value="1"/>
</dbReference>
<keyword evidence="6" id="KW-0472">Membrane</keyword>
<evidence type="ECO:0000313" key="10">
    <source>
        <dbReference type="Proteomes" id="UP000254266"/>
    </source>
</evidence>
<proteinExistence type="predicted"/>
<keyword evidence="5" id="KW-0067">ATP-binding</keyword>
<dbReference type="GO" id="GO:0004674">
    <property type="term" value="F:protein serine/threonine kinase activity"/>
    <property type="evidence" value="ECO:0007669"/>
    <property type="project" value="UniProtKB-KW"/>
</dbReference>
<dbReference type="Pfam" id="PF00069">
    <property type="entry name" value="Pkinase"/>
    <property type="match status" value="1"/>
</dbReference>
<keyword evidence="6" id="KW-0812">Transmembrane</keyword>
<dbReference type="SMART" id="SM00220">
    <property type="entry name" value="S_TKc"/>
    <property type="match status" value="1"/>
</dbReference>
<gene>
    <name evidence="9" type="ORF">DIZ80_17220</name>
</gene>
<keyword evidence="10" id="KW-1185">Reference proteome</keyword>
<dbReference type="Gene3D" id="3.30.200.20">
    <property type="entry name" value="Phosphorylase Kinase, domain 1"/>
    <property type="match status" value="1"/>
</dbReference>
<sequence>MTNQLKINVAQSSDAGIKDHNEDSYGIVTPEGQLLENKGISAIVADGMGSCAFPKEASEYVVKGFFSDYYSTPESWTVKTSGAKVLTALNSWLYGKSTDEHAKAYVSTFSALVIKSTTAHILHIGDSRIYRLRDGNIEQLTNDHRIWITKEKNYLSRAMGVDLHLDIDYKTVDLEVDDVFVMTTDGIHDYMQDQQIKDVVSQSANMNVLADKVISTALSQGSHDNVTCQIIHIEQLPNQQANEVINDLIRLPFPPDLSPGMIIDGYKVIKDFHSSSTSQLYLVEDTETEKTMLMKTPSVNYDDDPSYIDRFHMEEWAGKRVYNPNVMITYEQKRKRSCQYFLIEHVEGITLAEWITQNPNPDIKQVTKIIDQLIHGLRGLHRLEMLHRDLKPDNIMIKEDGSIKIIDLGAVKVAGIQEISSPVERLELLGTKNYTAPEYLMGVAGSNKSDLFSLGVIAYEILTGKLPYGDQSDKNIDWRSISKIRYTSSLKHNPMIPLWLDGAIEKAVRIDHRLRYDSFSEFYHDLTHPNESFMKHSLPLAEKDPLIFWRSISVILLISNLILLYLFIK</sequence>
<keyword evidence="1" id="KW-0723">Serine/threonine-protein kinase</keyword>
<dbReference type="InterPro" id="IPR036457">
    <property type="entry name" value="PPM-type-like_dom_sf"/>
</dbReference>
<dbReference type="SUPFAM" id="SSF56112">
    <property type="entry name" value="Protein kinase-like (PK-like)"/>
    <property type="match status" value="1"/>
</dbReference>
<evidence type="ECO:0000256" key="4">
    <source>
        <dbReference type="ARBA" id="ARBA00022777"/>
    </source>
</evidence>
<name>A0A370D9A4_9GAMM</name>
<keyword evidence="3" id="KW-0547">Nucleotide-binding</keyword>
<evidence type="ECO:0000256" key="5">
    <source>
        <dbReference type="ARBA" id="ARBA00022840"/>
    </source>
</evidence>
<dbReference type="AlphaFoldDB" id="A0A370D9A4"/>
<evidence type="ECO:0000313" key="9">
    <source>
        <dbReference type="EMBL" id="RDH80766.1"/>
    </source>
</evidence>
<evidence type="ECO:0000256" key="2">
    <source>
        <dbReference type="ARBA" id="ARBA00022679"/>
    </source>
</evidence>
<feature type="domain" description="Protein kinase" evidence="7">
    <location>
        <begin position="266"/>
        <end position="527"/>
    </location>
</feature>
<evidence type="ECO:0000256" key="6">
    <source>
        <dbReference type="SAM" id="Phobius"/>
    </source>
</evidence>
<organism evidence="9 10">
    <name type="scientific">endosymbiont of Galathealinum brachiosum</name>
    <dbReference type="NCBI Taxonomy" id="2200906"/>
    <lineage>
        <taxon>Bacteria</taxon>
        <taxon>Pseudomonadati</taxon>
        <taxon>Pseudomonadota</taxon>
        <taxon>Gammaproteobacteria</taxon>
        <taxon>sulfur-oxidizing symbionts</taxon>
    </lineage>
</organism>
<evidence type="ECO:0000256" key="1">
    <source>
        <dbReference type="ARBA" id="ARBA00022527"/>
    </source>
</evidence>
<dbReference type="CDD" id="cd14014">
    <property type="entry name" value="STKc_PknB_like"/>
    <property type="match status" value="1"/>
</dbReference>
<dbReference type="PROSITE" id="PS00108">
    <property type="entry name" value="PROTEIN_KINASE_ST"/>
    <property type="match status" value="1"/>
</dbReference>
<dbReference type="Pfam" id="PF13672">
    <property type="entry name" value="PP2C_2"/>
    <property type="match status" value="1"/>
</dbReference>
<reference evidence="9 10" key="1">
    <citation type="journal article" date="2018" name="ISME J.">
        <title>Endosymbiont genomes yield clues of tubeworm success.</title>
        <authorList>
            <person name="Li Y."/>
            <person name="Liles M.R."/>
            <person name="Halanych K.M."/>
        </authorList>
    </citation>
    <scope>NUCLEOTIDE SEQUENCE [LARGE SCALE GENOMIC DNA]</scope>
    <source>
        <strain evidence="9">A1464</strain>
    </source>
</reference>
<dbReference type="EMBL" id="QFXC01000014">
    <property type="protein sequence ID" value="RDH80766.1"/>
    <property type="molecule type" value="Genomic_DNA"/>
</dbReference>
<dbReference type="InterPro" id="IPR008271">
    <property type="entry name" value="Ser/Thr_kinase_AS"/>
</dbReference>
<keyword evidence="2" id="KW-0808">Transferase</keyword>
<comment type="caution">
    <text evidence="9">The sequence shown here is derived from an EMBL/GenBank/DDBJ whole genome shotgun (WGS) entry which is preliminary data.</text>
</comment>
<dbReference type="Gene3D" id="3.60.40.10">
    <property type="entry name" value="PPM-type phosphatase domain"/>
    <property type="match status" value="1"/>
</dbReference>
<evidence type="ECO:0000256" key="3">
    <source>
        <dbReference type="ARBA" id="ARBA00022741"/>
    </source>
</evidence>
<keyword evidence="6" id="KW-1133">Transmembrane helix</keyword>
<dbReference type="CDD" id="cd00143">
    <property type="entry name" value="PP2Cc"/>
    <property type="match status" value="1"/>
</dbReference>
<accession>A0A370D9A4</accession>
<dbReference type="SUPFAM" id="SSF81606">
    <property type="entry name" value="PP2C-like"/>
    <property type="match status" value="1"/>
</dbReference>
<keyword evidence="4 9" id="KW-0418">Kinase</keyword>
<protein>
    <submittedName>
        <fullName evidence="9">Protein kinase</fullName>
    </submittedName>
</protein>
<dbReference type="InterPro" id="IPR011009">
    <property type="entry name" value="Kinase-like_dom_sf"/>
</dbReference>
<dbReference type="Proteomes" id="UP000254266">
    <property type="component" value="Unassembled WGS sequence"/>
</dbReference>
<dbReference type="InterPro" id="IPR001932">
    <property type="entry name" value="PPM-type_phosphatase-like_dom"/>
</dbReference>
<dbReference type="PROSITE" id="PS50011">
    <property type="entry name" value="PROTEIN_KINASE_DOM"/>
    <property type="match status" value="1"/>
</dbReference>
<dbReference type="SMART" id="SM00331">
    <property type="entry name" value="PP2C_SIG"/>
    <property type="match status" value="1"/>
</dbReference>
<dbReference type="SMART" id="SM00332">
    <property type="entry name" value="PP2Cc"/>
    <property type="match status" value="1"/>
</dbReference>
<dbReference type="PROSITE" id="PS51746">
    <property type="entry name" value="PPM_2"/>
    <property type="match status" value="1"/>
</dbReference>
<evidence type="ECO:0000259" key="8">
    <source>
        <dbReference type="PROSITE" id="PS51746"/>
    </source>
</evidence>
<evidence type="ECO:0000259" key="7">
    <source>
        <dbReference type="PROSITE" id="PS50011"/>
    </source>
</evidence>
<feature type="domain" description="PPM-type phosphatase" evidence="8">
    <location>
        <begin position="8"/>
        <end position="233"/>
    </location>
</feature>
<dbReference type="InterPro" id="IPR000719">
    <property type="entry name" value="Prot_kinase_dom"/>
</dbReference>